<evidence type="ECO:0000256" key="2">
    <source>
        <dbReference type="SAM" id="SignalP"/>
    </source>
</evidence>
<accession>A0A7S3PVC3</accession>
<evidence type="ECO:0000313" key="3">
    <source>
        <dbReference type="EMBL" id="CAE0456931.1"/>
    </source>
</evidence>
<reference evidence="3" key="1">
    <citation type="submission" date="2021-01" db="EMBL/GenBank/DDBJ databases">
        <authorList>
            <person name="Corre E."/>
            <person name="Pelletier E."/>
            <person name="Niang G."/>
            <person name="Scheremetjew M."/>
            <person name="Finn R."/>
            <person name="Kale V."/>
            <person name="Holt S."/>
            <person name="Cochrane G."/>
            <person name="Meng A."/>
            <person name="Brown T."/>
            <person name="Cohen L."/>
        </authorList>
    </citation>
    <scope>NUCLEOTIDE SEQUENCE</scope>
    <source>
        <strain evidence="3">MM31A-1</strain>
    </source>
</reference>
<protein>
    <recommendedName>
        <fullName evidence="4">Calcineurin-like phosphoesterase domain-containing protein</fullName>
    </recommendedName>
</protein>
<dbReference type="AlphaFoldDB" id="A0A7S3PVC3"/>
<dbReference type="SUPFAM" id="SSF56300">
    <property type="entry name" value="Metallo-dependent phosphatases"/>
    <property type="match status" value="1"/>
</dbReference>
<feature type="transmembrane region" description="Helical" evidence="1">
    <location>
        <begin position="735"/>
        <end position="752"/>
    </location>
</feature>
<feature type="transmembrane region" description="Helical" evidence="1">
    <location>
        <begin position="784"/>
        <end position="805"/>
    </location>
</feature>
<organism evidence="3">
    <name type="scientific">Chaetoceros debilis</name>
    <dbReference type="NCBI Taxonomy" id="122233"/>
    <lineage>
        <taxon>Eukaryota</taxon>
        <taxon>Sar</taxon>
        <taxon>Stramenopiles</taxon>
        <taxon>Ochrophyta</taxon>
        <taxon>Bacillariophyta</taxon>
        <taxon>Coscinodiscophyceae</taxon>
        <taxon>Chaetocerotophycidae</taxon>
        <taxon>Chaetocerotales</taxon>
        <taxon>Chaetocerotaceae</taxon>
        <taxon>Chaetoceros</taxon>
    </lineage>
</organism>
<feature type="transmembrane region" description="Helical" evidence="1">
    <location>
        <begin position="950"/>
        <end position="977"/>
    </location>
</feature>
<dbReference type="Gene3D" id="3.60.21.10">
    <property type="match status" value="1"/>
</dbReference>
<feature type="transmembrane region" description="Helical" evidence="1">
    <location>
        <begin position="696"/>
        <end position="715"/>
    </location>
</feature>
<dbReference type="EMBL" id="HBIO01002507">
    <property type="protein sequence ID" value="CAE0456931.1"/>
    <property type="molecule type" value="Transcribed_RNA"/>
</dbReference>
<feature type="transmembrane region" description="Helical" evidence="1">
    <location>
        <begin position="88"/>
        <end position="108"/>
    </location>
</feature>
<dbReference type="PANTHER" id="PTHR34211">
    <property type="entry name" value="CALCINEURIN-LIKE METALLO-PHOSPHOESTERASE SUPERFAMILY PROTEIN"/>
    <property type="match status" value="1"/>
</dbReference>
<feature type="signal peptide" evidence="2">
    <location>
        <begin position="1"/>
        <end position="18"/>
    </location>
</feature>
<evidence type="ECO:0008006" key="4">
    <source>
        <dbReference type="Google" id="ProtNLM"/>
    </source>
</evidence>
<feature type="transmembrane region" description="Helical" evidence="1">
    <location>
        <begin position="145"/>
        <end position="162"/>
    </location>
</feature>
<gene>
    <name evidence="3" type="ORF">CDEB00056_LOCUS1772</name>
</gene>
<feature type="chain" id="PRO_5031488711" description="Calcineurin-like phosphoesterase domain-containing protein" evidence="2">
    <location>
        <begin position="19"/>
        <end position="1085"/>
    </location>
</feature>
<keyword evidence="2" id="KW-0732">Signal</keyword>
<keyword evidence="1" id="KW-0472">Membrane</keyword>
<dbReference type="InterPro" id="IPR029052">
    <property type="entry name" value="Metallo-depent_PP-like"/>
</dbReference>
<feature type="transmembrane region" description="Helical" evidence="1">
    <location>
        <begin position="241"/>
        <end position="264"/>
    </location>
</feature>
<feature type="transmembrane region" description="Helical" evidence="1">
    <location>
        <begin position="759"/>
        <end position="778"/>
    </location>
</feature>
<dbReference type="PANTHER" id="PTHR34211:SF3">
    <property type="entry name" value="CALCINEURIN-LIKE METALLO-PHOSPHOESTERASE SUPERFAMILY PROTEIN"/>
    <property type="match status" value="1"/>
</dbReference>
<sequence length="1085" mass="124118">MMFSSIAVLLTGRLVVRSISYFLIKSGIAMNRLQPKEKKNAERNAASDKPDRIRNNMKMSVWDMIQLRKQMRRAVPQMVPFHRPFRRLFRSAAIVSAILSLLHAHCWSRTLSMFKVFKKDGAGFICQAAFAPFEKKDEIGADEQCIWALWSACICIMIVVYAQDEFNGLHYKAADKRFEVLSAGDSEVEIDADEYLDPLDYSSDDSDPITSQVLSSSLRTKGMHVSSSRPKVEEPEDTLPMVTWLSLLCLSSTIDIFLQLNVFLGRVDARVMQPAVQDKKKWYEHETSDIGKLKDPSAKFKCLQEKYPGCMFDYTMKKKADQNSDRDDGFWFDFMADCGDGFNSSYQVARMLAQREIQVEMRKGVKEKNTKILPRGEMLVLGGDLAYPDPTERNFEKRFFRTFEDAMAPPPSFRRSKIATNKFNISTNGWEHDLCFEKGYKAENSNDDKHDQYKGPSTFIIPGNHDWYDGLATFSRLILCREWLGGWMMPQQRSYFATKLPNGWWIFGFDCALSADIDIEQFKFFAEVADNLVASTDSIILVNHEPHWVTDFDYGKSLEQLSERNIRELMDHHLRGKVRLRLAGDLHHYTRHVPLVPPTKPMKMSRSLSFDSKPSHIVIEEMKSLPIFTPFEEESKPDLIVSGGGGAFLHGVTGYSKNIKVGPKQSDYSRVAAYPNENISRRLGWLNMWNFRWRNWRCDLIFASLYLGIVSSLYPLCGILDDYEVFNPTHDNFKFVIWLVQKIWSLFLRIVFSERMSLLCCVGFLFGALALQPISPNVKSRTRYFVAFSHACAHIAAALTCVLFVQCVAEWSVREGIVNIASSVTERHVYSTPGAGISATIYDEYRTHFYPVLKNFTVANSHTGPQFSRGIGDFDSLPDTIKQSIEFLNNLGDYLFSTVPLLKTTLNFYDLPSLVAQNHNEMCSILCAGGIECLFSHDETRYHHVKREVFVPYLAAVTLYFMFLAIPIAGSIFGTWLSVCLNILECHNDLAFSSLCIQHYKNFVKLHITANGELEVYAIGLDKVPTRWMKDPAHKGAKCQKGLRTVSPSWLLDRPSKWLPMRESKRQDPTIIDYTCIPKRRIKSS</sequence>
<proteinExistence type="predicted"/>
<keyword evidence="1" id="KW-1133">Transmembrane helix</keyword>
<keyword evidence="1" id="KW-0812">Transmembrane</keyword>
<name>A0A7S3PVC3_9STRA</name>
<evidence type="ECO:0000256" key="1">
    <source>
        <dbReference type="SAM" id="Phobius"/>
    </source>
</evidence>